<dbReference type="Proteomes" id="UP000585050">
    <property type="component" value="Unassembled WGS sequence"/>
</dbReference>
<evidence type="ECO:0000313" key="2">
    <source>
        <dbReference type="Proteomes" id="UP000585050"/>
    </source>
</evidence>
<name>A0A7X8SRS0_9BACT</name>
<organism evidence="1 2">
    <name type="scientific">Flammeovirga agarivorans</name>
    <dbReference type="NCBI Taxonomy" id="2726742"/>
    <lineage>
        <taxon>Bacteria</taxon>
        <taxon>Pseudomonadati</taxon>
        <taxon>Bacteroidota</taxon>
        <taxon>Cytophagia</taxon>
        <taxon>Cytophagales</taxon>
        <taxon>Flammeovirgaceae</taxon>
        <taxon>Flammeovirga</taxon>
    </lineage>
</organism>
<proteinExistence type="predicted"/>
<keyword evidence="2" id="KW-1185">Reference proteome</keyword>
<evidence type="ECO:0000313" key="1">
    <source>
        <dbReference type="EMBL" id="NLR95064.1"/>
    </source>
</evidence>
<dbReference type="AlphaFoldDB" id="A0A7X8SRS0"/>
<protein>
    <submittedName>
        <fullName evidence="1">Uncharacterized protein</fullName>
    </submittedName>
</protein>
<sequence>MNRKRLILLTIGLLTILTVIWAYPKIDQFFKVDSCLDKGGRWNYETNECEFEYDKDDTKSQINESLSGHAPIADERKRKTKKNSEYNTDLENIDLLEKTLIINPTVDTTELFKIWTLDPDGPHADFWLKPTEFYVVDYDGDGSMPYLLNKDSLTIFYNDFVQKGKIASVGNDTLKIYWDESERLTLYVEWKN</sequence>
<reference evidence="1 2" key="1">
    <citation type="submission" date="2020-04" db="EMBL/GenBank/DDBJ databases">
        <title>Flammeovirga sp. SR4, a novel species isolated from seawater.</title>
        <authorList>
            <person name="Wang X."/>
        </authorList>
    </citation>
    <scope>NUCLEOTIDE SEQUENCE [LARGE SCALE GENOMIC DNA]</scope>
    <source>
        <strain evidence="1 2">SR4</strain>
    </source>
</reference>
<dbReference type="EMBL" id="JABAIL010000030">
    <property type="protein sequence ID" value="NLR95064.1"/>
    <property type="molecule type" value="Genomic_DNA"/>
</dbReference>
<comment type="caution">
    <text evidence="1">The sequence shown here is derived from an EMBL/GenBank/DDBJ whole genome shotgun (WGS) entry which is preliminary data.</text>
</comment>
<accession>A0A7X8SRS0</accession>
<dbReference type="RefSeq" id="WP_168885769.1">
    <property type="nucleotide sequence ID" value="NZ_JABAIL010000030.1"/>
</dbReference>
<gene>
    <name evidence="1" type="ORF">HGP29_27945</name>
</gene>